<comment type="subunit">
    <text evidence="2">Homotrimer.</text>
</comment>
<proteinExistence type="inferred from homology"/>
<dbReference type="AlphaFoldDB" id="A0AAV6M830"/>
<sequence>MGEQSAKPSPNGGDSQRSMPTPFLTKTYQLVDDETIDHVISWNDDGSTFIVWNTITFATDLLPKYFKHNNFTSFLRQLNTYGFRKVVSDRWEFANECFRKGKKQLLCEIQRRKFHTALPSTTPPPQLLAVTGNSSSEEQVISSDETPTRDFAELIDENDRLRKEKAKLTEQLVEMKSLCNNIFSMMSSFVECQFKSSFKVRDSVLTPAESLDLFPVKRPSGEDEAAKTNQIGAAIGAKRPREYREWATEIAEDDTTLRLQPPDRSEVKSERVLVQVKSEMQGIIPSPNLEKDGTCAAITGGKLRKFQSTLSVNGTSSPFSP</sequence>
<evidence type="ECO:0000256" key="11">
    <source>
        <dbReference type="SAM" id="MobiDB-lite"/>
    </source>
</evidence>
<dbReference type="PANTHER" id="PTHR10015:SF333">
    <property type="entry name" value="HEAT STRESS TRANSCRIPTION FACTOR B-2A"/>
    <property type="match status" value="1"/>
</dbReference>
<evidence type="ECO:0000256" key="2">
    <source>
        <dbReference type="ARBA" id="ARBA00011233"/>
    </source>
</evidence>
<dbReference type="PROSITE" id="PS00434">
    <property type="entry name" value="HSF_DOMAIN"/>
    <property type="match status" value="1"/>
</dbReference>
<dbReference type="FunFam" id="1.10.10.10:FF:000037">
    <property type="entry name" value="Heat stress transcription factor B-4"/>
    <property type="match status" value="1"/>
</dbReference>
<dbReference type="Proteomes" id="UP000685013">
    <property type="component" value="Chromosome 16"/>
</dbReference>
<dbReference type="EMBL" id="JAGKQH010000016">
    <property type="protein sequence ID" value="KAG6576733.1"/>
    <property type="molecule type" value="Genomic_DNA"/>
</dbReference>
<dbReference type="GO" id="GO:0005634">
    <property type="term" value="C:nucleus"/>
    <property type="evidence" value="ECO:0007669"/>
    <property type="project" value="UniProtKB-SubCell"/>
</dbReference>
<keyword evidence="10" id="KW-0175">Coiled coil</keyword>
<evidence type="ECO:0000313" key="14">
    <source>
        <dbReference type="Proteomes" id="UP000685013"/>
    </source>
</evidence>
<comment type="caution">
    <text evidence="13">The sequence shown here is derived from an EMBL/GenBank/DDBJ whole genome shotgun (WGS) entry which is preliminary data.</text>
</comment>
<feature type="non-terminal residue" evidence="13">
    <location>
        <position position="1"/>
    </location>
</feature>
<keyword evidence="4" id="KW-0805">Transcription regulation</keyword>
<comment type="subcellular location">
    <subcellularLocation>
        <location evidence="1">Nucleus</location>
    </subcellularLocation>
</comment>
<comment type="similarity">
    <text evidence="9">Belongs to the HSF family.</text>
</comment>
<evidence type="ECO:0000256" key="5">
    <source>
        <dbReference type="ARBA" id="ARBA00023016"/>
    </source>
</evidence>
<feature type="region of interest" description="Disordered" evidence="11">
    <location>
        <begin position="1"/>
        <end position="21"/>
    </location>
</feature>
<dbReference type="GO" id="GO:0000978">
    <property type="term" value="F:RNA polymerase II cis-regulatory region sequence-specific DNA binding"/>
    <property type="evidence" value="ECO:0007669"/>
    <property type="project" value="TreeGrafter"/>
</dbReference>
<dbReference type="GO" id="GO:0003700">
    <property type="term" value="F:DNA-binding transcription factor activity"/>
    <property type="evidence" value="ECO:0007669"/>
    <property type="project" value="InterPro"/>
</dbReference>
<evidence type="ECO:0000256" key="6">
    <source>
        <dbReference type="ARBA" id="ARBA00023125"/>
    </source>
</evidence>
<evidence type="ECO:0000256" key="7">
    <source>
        <dbReference type="ARBA" id="ARBA00023163"/>
    </source>
</evidence>
<evidence type="ECO:0000259" key="12">
    <source>
        <dbReference type="PROSITE" id="PS00434"/>
    </source>
</evidence>
<dbReference type="GO" id="GO:0006357">
    <property type="term" value="P:regulation of transcription by RNA polymerase II"/>
    <property type="evidence" value="ECO:0007669"/>
    <property type="project" value="TreeGrafter"/>
</dbReference>
<organism evidence="13 14">
    <name type="scientific">Cucurbita argyrosperma subsp. sororia</name>
    <dbReference type="NCBI Taxonomy" id="37648"/>
    <lineage>
        <taxon>Eukaryota</taxon>
        <taxon>Viridiplantae</taxon>
        <taxon>Streptophyta</taxon>
        <taxon>Embryophyta</taxon>
        <taxon>Tracheophyta</taxon>
        <taxon>Spermatophyta</taxon>
        <taxon>Magnoliopsida</taxon>
        <taxon>eudicotyledons</taxon>
        <taxon>Gunneridae</taxon>
        <taxon>Pentapetalae</taxon>
        <taxon>rosids</taxon>
        <taxon>fabids</taxon>
        <taxon>Cucurbitales</taxon>
        <taxon>Cucurbitaceae</taxon>
        <taxon>Cucurbiteae</taxon>
        <taxon>Cucurbita</taxon>
    </lineage>
</organism>
<keyword evidence="3" id="KW-0597">Phosphoprotein</keyword>
<dbReference type="InterPro" id="IPR000232">
    <property type="entry name" value="HSF_DNA-bd"/>
</dbReference>
<evidence type="ECO:0000256" key="9">
    <source>
        <dbReference type="RuleBase" id="RU004020"/>
    </source>
</evidence>
<evidence type="ECO:0000256" key="4">
    <source>
        <dbReference type="ARBA" id="ARBA00023015"/>
    </source>
</evidence>
<feature type="domain" description="HSF-type DNA-binding" evidence="12">
    <location>
        <begin position="62"/>
        <end position="86"/>
    </location>
</feature>
<keyword evidence="6" id="KW-0238">DNA-binding</keyword>
<dbReference type="PANTHER" id="PTHR10015">
    <property type="entry name" value="HEAT SHOCK TRANSCRIPTION FACTOR"/>
    <property type="match status" value="1"/>
</dbReference>
<gene>
    <name evidence="13" type="primary">HSFB2B</name>
    <name evidence="13" type="ORF">SDJN03_24307</name>
</gene>
<keyword evidence="5" id="KW-0346">Stress response</keyword>
<reference evidence="13 14" key="1">
    <citation type="journal article" date="2021" name="Hortic Res">
        <title>The domestication of Cucurbita argyrosperma as revealed by the genome of its wild relative.</title>
        <authorList>
            <person name="Barrera-Redondo J."/>
            <person name="Sanchez-de la Vega G."/>
            <person name="Aguirre-Liguori J.A."/>
            <person name="Castellanos-Morales G."/>
            <person name="Gutierrez-Guerrero Y.T."/>
            <person name="Aguirre-Dugua X."/>
            <person name="Aguirre-Planter E."/>
            <person name="Tenaillon M.I."/>
            <person name="Lira-Saade R."/>
            <person name="Eguiarte L.E."/>
        </authorList>
    </citation>
    <scope>NUCLEOTIDE SEQUENCE [LARGE SCALE GENOMIC DNA]</scope>
    <source>
        <strain evidence="13">JBR-2021</strain>
    </source>
</reference>
<evidence type="ECO:0000256" key="10">
    <source>
        <dbReference type="SAM" id="Coils"/>
    </source>
</evidence>
<evidence type="ECO:0000256" key="8">
    <source>
        <dbReference type="ARBA" id="ARBA00023242"/>
    </source>
</evidence>
<accession>A0AAV6M830</accession>
<keyword evidence="14" id="KW-1185">Reference proteome</keyword>
<evidence type="ECO:0000256" key="3">
    <source>
        <dbReference type="ARBA" id="ARBA00022553"/>
    </source>
</evidence>
<dbReference type="Pfam" id="PF00447">
    <property type="entry name" value="HSF_DNA-bind"/>
    <property type="match status" value="1"/>
</dbReference>
<evidence type="ECO:0000313" key="13">
    <source>
        <dbReference type="EMBL" id="KAG6576733.1"/>
    </source>
</evidence>
<keyword evidence="8" id="KW-0539">Nucleus</keyword>
<feature type="coiled-coil region" evidence="10">
    <location>
        <begin position="151"/>
        <end position="178"/>
    </location>
</feature>
<name>A0AAV6M830_9ROSI</name>
<dbReference type="SMART" id="SM00415">
    <property type="entry name" value="HSF"/>
    <property type="match status" value="1"/>
</dbReference>
<evidence type="ECO:0000256" key="1">
    <source>
        <dbReference type="ARBA" id="ARBA00004123"/>
    </source>
</evidence>
<protein>
    <submittedName>
        <fullName evidence="13">Heat stress transcription factor B-2b</fullName>
    </submittedName>
</protein>
<keyword evidence="7" id="KW-0804">Transcription</keyword>